<dbReference type="PANTHER" id="PTHR23043">
    <property type="entry name" value="HYPOXIA-INDUCIBLE FACTOR 1 ALPHA"/>
    <property type="match status" value="1"/>
</dbReference>
<feature type="compositionally biased region" description="Polar residues" evidence="5">
    <location>
        <begin position="356"/>
        <end position="373"/>
    </location>
</feature>
<dbReference type="PANTHER" id="PTHR23043:SF39">
    <property type="entry name" value="DYSFUSION, ISOFORM D"/>
    <property type="match status" value="1"/>
</dbReference>
<evidence type="ECO:0000259" key="6">
    <source>
        <dbReference type="SMART" id="SM00091"/>
    </source>
</evidence>
<comment type="caution">
    <text evidence="7">The sequence shown here is derived from an EMBL/GenBank/DDBJ whole genome shotgun (WGS) entry which is preliminary data.</text>
</comment>
<feature type="compositionally biased region" description="Low complexity" evidence="5">
    <location>
        <begin position="445"/>
        <end position="459"/>
    </location>
</feature>
<sequence length="733" mass="80695">EDLLMHSDNFYDLTEKQDRQAIEIELSLAAQNAHNGSSDLNNVSATTTASSLSSSEDNSARRIFLCRMNASRNSRRQMRFGDQKVVLVEGHFFGHLRLNSKKEAVFLATCTPIAMPETRECIVQGSTSVFTSIHSMDMRFIYVDSVGEHHLGASNEELSSASWYALVHDQHLADAQLKHKRITQSEQERSTILLARFVNRQTLNFFWVHVVMQVKESSDGAGQPVIVCTNQVLSEREACVMRANSWLYQFYSLHSKLHYNLSSTQLDNGVDELGIEGVGCETSHELDEDTDTVGARKSQLQARDDKRSVRHNNNDNHTNGLTALKEADNADEVENIETRTAIQTTKRRRRRRRHNNQSPDDSTDSLNGPQQTVADADNADNDCVKSKRRATAENTKAADTKRKRHNIEADTASLLGAIPAAMCVATNNDVAVTQQSTITRHHAKSSSIGSSSSSSSVVSSASPASIMSSYSPLSNKNNTLNATAAYTVESPYSMTNQNHQYYHQQQHSTHQHQQHQVQLQDHQQTYQQQNYSHHQQQQNHQMIGTHQHHAQQQQQSQQAQWASYHDHSRHSAYTAPQENAATANVHPAQHQTATTIDNNNIFSRKAVVDATAPYPATLASSYTNYTAPTGPTTVAAAAAAAAVVSPASSAAAAAAHYHPSAFGSVYTHHPHSHPHHHHHTSSYAAAAAVQAAAQHHVAAAAVAAAHHHAYGYHHHHRHGHQHAIAAAVNAAST</sequence>
<keyword evidence="2" id="KW-0805">Transcription regulation</keyword>
<evidence type="ECO:0000313" key="8">
    <source>
        <dbReference type="Proteomes" id="UP000825002"/>
    </source>
</evidence>
<dbReference type="Gene3D" id="3.30.450.20">
    <property type="entry name" value="PAS domain"/>
    <property type="match status" value="2"/>
</dbReference>
<gene>
    <name evidence="7" type="primary">NPAS4</name>
    <name evidence="7" type="ORF">GZH46_01576</name>
</gene>
<protein>
    <submittedName>
        <fullName evidence="7">Neuronal PAS domain-containing protein 4</fullName>
    </submittedName>
</protein>
<proteinExistence type="predicted"/>
<evidence type="ECO:0000256" key="3">
    <source>
        <dbReference type="ARBA" id="ARBA00023163"/>
    </source>
</evidence>
<feature type="non-terminal residue" evidence="7">
    <location>
        <position position="1"/>
    </location>
</feature>
<feature type="region of interest" description="Disordered" evidence="5">
    <location>
        <begin position="436"/>
        <end position="459"/>
    </location>
</feature>
<feature type="compositionally biased region" description="Basic residues" evidence="5">
    <location>
        <begin position="345"/>
        <end position="355"/>
    </location>
</feature>
<dbReference type="SUPFAM" id="SSF55785">
    <property type="entry name" value="PYP-like sensor domain (PAS domain)"/>
    <property type="match status" value="1"/>
</dbReference>
<dbReference type="InterPro" id="IPR000014">
    <property type="entry name" value="PAS"/>
</dbReference>
<keyword evidence="4" id="KW-0539">Nucleus</keyword>
<feature type="domain" description="PAS" evidence="6">
    <location>
        <begin position="117"/>
        <end position="184"/>
    </location>
</feature>
<evidence type="ECO:0000256" key="4">
    <source>
        <dbReference type="ARBA" id="ARBA00023242"/>
    </source>
</evidence>
<reference evidence="7 8" key="1">
    <citation type="submission" date="2020-10" db="EMBL/GenBank/DDBJ databases">
        <authorList>
            <person name="Klimov P.B."/>
            <person name="Dyachkov S.M."/>
            <person name="Chetverikov P.E."/>
        </authorList>
    </citation>
    <scope>NUCLEOTIDE SEQUENCE [LARGE SCALE GENOMIC DNA]</scope>
    <source>
        <strain evidence="7">BMOC 18-1129-001#AD2665</strain>
        <tissue evidence="7">Entire mites</tissue>
    </source>
</reference>
<feature type="region of interest" description="Disordered" evidence="5">
    <location>
        <begin position="502"/>
        <end position="571"/>
    </location>
</feature>
<evidence type="ECO:0000313" key="7">
    <source>
        <dbReference type="EMBL" id="KAG9509892.1"/>
    </source>
</evidence>
<feature type="region of interest" description="Disordered" evidence="5">
    <location>
        <begin position="665"/>
        <end position="687"/>
    </location>
</feature>
<organism evidence="7 8">
    <name type="scientific">Fragariocoptes setiger</name>
    <dbReference type="NCBI Taxonomy" id="1670756"/>
    <lineage>
        <taxon>Eukaryota</taxon>
        <taxon>Metazoa</taxon>
        <taxon>Ecdysozoa</taxon>
        <taxon>Arthropoda</taxon>
        <taxon>Chelicerata</taxon>
        <taxon>Arachnida</taxon>
        <taxon>Acari</taxon>
        <taxon>Acariformes</taxon>
        <taxon>Trombidiformes</taxon>
        <taxon>Prostigmata</taxon>
        <taxon>Eupodina</taxon>
        <taxon>Eriophyoidea</taxon>
        <taxon>Phytoptidae</taxon>
        <taxon>Fragariocoptes</taxon>
    </lineage>
</organism>
<dbReference type="Pfam" id="PF14598">
    <property type="entry name" value="PAS_11"/>
    <property type="match status" value="1"/>
</dbReference>
<feature type="compositionally biased region" description="Basic residues" evidence="5">
    <location>
        <begin position="668"/>
        <end position="680"/>
    </location>
</feature>
<dbReference type="InterPro" id="IPR035965">
    <property type="entry name" value="PAS-like_dom_sf"/>
</dbReference>
<feature type="region of interest" description="Disordered" evidence="5">
    <location>
        <begin position="283"/>
        <end position="404"/>
    </location>
</feature>
<accession>A0ABQ7S927</accession>
<evidence type="ECO:0000256" key="2">
    <source>
        <dbReference type="ARBA" id="ARBA00023015"/>
    </source>
</evidence>
<feature type="compositionally biased region" description="Low complexity" evidence="5">
    <location>
        <begin position="550"/>
        <end position="563"/>
    </location>
</feature>
<dbReference type="SMART" id="SM00091">
    <property type="entry name" value="PAS"/>
    <property type="match status" value="1"/>
</dbReference>
<dbReference type="EMBL" id="JAIFTH010000295">
    <property type="protein sequence ID" value="KAG9509892.1"/>
    <property type="molecule type" value="Genomic_DNA"/>
</dbReference>
<name>A0ABQ7S927_9ACAR</name>
<dbReference type="CDD" id="cd00130">
    <property type="entry name" value="PAS"/>
    <property type="match status" value="1"/>
</dbReference>
<keyword evidence="8" id="KW-1185">Reference proteome</keyword>
<dbReference type="Proteomes" id="UP000825002">
    <property type="component" value="Unassembled WGS sequence"/>
</dbReference>
<evidence type="ECO:0000256" key="1">
    <source>
        <dbReference type="ARBA" id="ARBA00004123"/>
    </source>
</evidence>
<evidence type="ECO:0000256" key="5">
    <source>
        <dbReference type="SAM" id="MobiDB-lite"/>
    </source>
</evidence>
<comment type="subcellular location">
    <subcellularLocation>
        <location evidence="1">Nucleus</location>
    </subcellularLocation>
</comment>
<feature type="compositionally biased region" description="Low complexity" evidence="5">
    <location>
        <begin position="514"/>
        <end position="541"/>
    </location>
</feature>
<keyword evidence="3" id="KW-0804">Transcription</keyword>